<evidence type="ECO:0000313" key="3">
    <source>
        <dbReference type="Proteomes" id="UP000292087"/>
    </source>
</evidence>
<comment type="caution">
    <text evidence="2">The sequence shown here is derived from an EMBL/GenBank/DDBJ whole genome shotgun (WGS) entry which is preliminary data.</text>
</comment>
<dbReference type="Pfam" id="PF12728">
    <property type="entry name" value="HTH_17"/>
    <property type="match status" value="1"/>
</dbReference>
<sequence length="77" mass="8419">MGELESAEVVRMQDRMAAAAAASYLGLSKSTLDKMRSQGRGPRYFRLGGRVFYRKADLDDYIKAGVVETADSRAKAG</sequence>
<dbReference type="EMBL" id="SHMF01000004">
    <property type="protein sequence ID" value="TAA33729.1"/>
    <property type="molecule type" value="Genomic_DNA"/>
</dbReference>
<dbReference type="AlphaFoldDB" id="A0A4Q8LQY9"/>
<name>A0A4Q8LQY9_9GAMM</name>
<dbReference type="InterPro" id="IPR009061">
    <property type="entry name" value="DNA-bd_dom_put_sf"/>
</dbReference>
<dbReference type="Proteomes" id="UP000292087">
    <property type="component" value="Unassembled WGS sequence"/>
</dbReference>
<organism evidence="2 3">
    <name type="scientific">Pseudoxanthomonas winnipegensis</name>
    <dbReference type="NCBI Taxonomy" id="2480810"/>
    <lineage>
        <taxon>Bacteria</taxon>
        <taxon>Pseudomonadati</taxon>
        <taxon>Pseudomonadota</taxon>
        <taxon>Gammaproteobacteria</taxon>
        <taxon>Lysobacterales</taxon>
        <taxon>Lysobacteraceae</taxon>
        <taxon>Pseudoxanthomonas</taxon>
    </lineage>
</organism>
<dbReference type="SUPFAM" id="SSF46955">
    <property type="entry name" value="Putative DNA-binding domain"/>
    <property type="match status" value="1"/>
</dbReference>
<keyword evidence="2" id="KW-0238">DNA-binding</keyword>
<proteinExistence type="predicted"/>
<dbReference type="InterPro" id="IPR041657">
    <property type="entry name" value="HTH_17"/>
</dbReference>
<feature type="domain" description="Helix-turn-helix" evidence="1">
    <location>
        <begin position="20"/>
        <end position="64"/>
    </location>
</feature>
<dbReference type="GO" id="GO:0003677">
    <property type="term" value="F:DNA binding"/>
    <property type="evidence" value="ECO:0007669"/>
    <property type="project" value="UniProtKB-KW"/>
</dbReference>
<reference evidence="2 3" key="1">
    <citation type="submission" date="2019-02" db="EMBL/GenBank/DDBJ databases">
        <title>WGS of Pseudoxanthomonas species novum from clinical isolates.</title>
        <authorList>
            <person name="Bernier A.-M."/>
            <person name="Bernard K."/>
            <person name="Vachon A."/>
        </authorList>
    </citation>
    <scope>NUCLEOTIDE SEQUENCE [LARGE SCALE GENOMIC DNA]</scope>
    <source>
        <strain evidence="2 3">NML140781</strain>
    </source>
</reference>
<dbReference type="RefSeq" id="WP_130524354.1">
    <property type="nucleotide sequence ID" value="NZ_SHLZ01000005.1"/>
</dbReference>
<accession>A0A4Q8LQY9</accession>
<protein>
    <submittedName>
        <fullName evidence="2">DNA-binding protein</fullName>
    </submittedName>
</protein>
<evidence type="ECO:0000313" key="2">
    <source>
        <dbReference type="EMBL" id="TAA33729.1"/>
    </source>
</evidence>
<gene>
    <name evidence="2" type="ORF">EA656_14925</name>
</gene>
<evidence type="ECO:0000259" key="1">
    <source>
        <dbReference type="Pfam" id="PF12728"/>
    </source>
</evidence>